<gene>
    <name evidence="3" type="ORF">AR543_05245</name>
</gene>
<evidence type="ECO:0008006" key="5">
    <source>
        <dbReference type="Google" id="ProtNLM"/>
    </source>
</evidence>
<proteinExistence type="predicted"/>
<dbReference type="AlphaFoldDB" id="A0A172ZCU5"/>
<evidence type="ECO:0000256" key="1">
    <source>
        <dbReference type="SAM" id="MobiDB-lite"/>
    </source>
</evidence>
<dbReference type="KEGG" id="pbv:AR543_05245"/>
<keyword evidence="4" id="KW-1185">Reference proteome</keyword>
<name>A0A172ZCU5_9BACL</name>
<dbReference type="OrthoDB" id="2610397at2"/>
<feature type="region of interest" description="Disordered" evidence="1">
    <location>
        <begin position="21"/>
        <end position="66"/>
    </location>
</feature>
<keyword evidence="2" id="KW-0732">Signal</keyword>
<reference evidence="4" key="1">
    <citation type="submission" date="2015-10" db="EMBL/GenBank/DDBJ databases">
        <title>Genome of Paenibacillus bovis sp. nov.</title>
        <authorList>
            <person name="Wu Z."/>
            <person name="Gao C."/>
            <person name="Liu Z."/>
            <person name="Zheng H."/>
        </authorList>
    </citation>
    <scope>NUCLEOTIDE SEQUENCE [LARGE SCALE GENOMIC DNA]</scope>
    <source>
        <strain evidence="4">BD3526</strain>
    </source>
</reference>
<evidence type="ECO:0000256" key="2">
    <source>
        <dbReference type="SAM" id="SignalP"/>
    </source>
</evidence>
<evidence type="ECO:0000313" key="3">
    <source>
        <dbReference type="EMBL" id="ANF95474.1"/>
    </source>
</evidence>
<accession>A0A172ZCU5</accession>
<evidence type="ECO:0000313" key="4">
    <source>
        <dbReference type="Proteomes" id="UP000078148"/>
    </source>
</evidence>
<dbReference type="PROSITE" id="PS51257">
    <property type="entry name" value="PROKAR_LIPOPROTEIN"/>
    <property type="match status" value="1"/>
</dbReference>
<protein>
    <recommendedName>
        <fullName evidence="5">Lipoprotein</fullName>
    </recommendedName>
</protein>
<feature type="compositionally biased region" description="Polar residues" evidence="1">
    <location>
        <begin position="21"/>
        <end position="31"/>
    </location>
</feature>
<reference evidence="3 4" key="2">
    <citation type="journal article" date="2016" name="Int. J. Syst. Evol. Microbiol.">
        <title>Paenibacillus bovis sp. nov., isolated from raw yak (Bos grunniens) milk.</title>
        <authorList>
            <person name="Gao C."/>
            <person name="Han J."/>
            <person name="Liu Z."/>
            <person name="Xu X."/>
            <person name="Hang F."/>
            <person name="Wu Z."/>
        </authorList>
    </citation>
    <scope>NUCLEOTIDE SEQUENCE [LARGE SCALE GENOMIC DNA]</scope>
    <source>
        <strain evidence="3 4">BD3526</strain>
    </source>
</reference>
<dbReference type="Proteomes" id="UP000078148">
    <property type="component" value="Chromosome"/>
</dbReference>
<organism evidence="3 4">
    <name type="scientific">Paenibacillus bovis</name>
    <dbReference type="NCBI Taxonomy" id="1616788"/>
    <lineage>
        <taxon>Bacteria</taxon>
        <taxon>Bacillati</taxon>
        <taxon>Bacillota</taxon>
        <taxon>Bacilli</taxon>
        <taxon>Bacillales</taxon>
        <taxon>Paenibacillaceae</taxon>
        <taxon>Paenibacillus</taxon>
    </lineage>
</organism>
<dbReference type="EMBL" id="CP013023">
    <property type="protein sequence ID" value="ANF95474.1"/>
    <property type="molecule type" value="Genomic_DNA"/>
</dbReference>
<feature type="signal peptide" evidence="2">
    <location>
        <begin position="1"/>
        <end position="19"/>
    </location>
</feature>
<feature type="compositionally biased region" description="Low complexity" evidence="1">
    <location>
        <begin position="32"/>
        <end position="61"/>
    </location>
</feature>
<sequence>MKKYTLLLLTLVMSTSLLGCTQQSSKPASNNEPAGASGTEAAATTTTTAPAATTSEPAAAGKQGDTVNEEQLKAAIEVAKKYKETEYTVPDYTSLDLEFEIPKKTTDPVKLPPSMQQQYDNLLQYATQTAMDNSLRNRLIDLPLQLAVKEKSPISPQHLEFHADPVLKVKGILEIDYTMKVQLDRTKEQLPLQGTVQLQQIDGTWKVINDKYDSDDRNKLFTRRTPISKP</sequence>
<feature type="chain" id="PRO_5039582311" description="Lipoprotein" evidence="2">
    <location>
        <begin position="20"/>
        <end position="230"/>
    </location>
</feature>
<dbReference type="RefSeq" id="WP_060532423.1">
    <property type="nucleotide sequence ID" value="NZ_CP013023.1"/>
</dbReference>